<feature type="transmembrane region" description="Helical" evidence="1">
    <location>
        <begin position="187"/>
        <end position="205"/>
    </location>
</feature>
<organism evidence="2 3">
    <name type="scientific">Terrimonas ginsenosidimutans</name>
    <dbReference type="NCBI Taxonomy" id="2908004"/>
    <lineage>
        <taxon>Bacteria</taxon>
        <taxon>Pseudomonadati</taxon>
        <taxon>Bacteroidota</taxon>
        <taxon>Chitinophagia</taxon>
        <taxon>Chitinophagales</taxon>
        <taxon>Chitinophagaceae</taxon>
        <taxon>Terrimonas</taxon>
    </lineage>
</organism>
<feature type="transmembrane region" description="Helical" evidence="1">
    <location>
        <begin position="236"/>
        <end position="256"/>
    </location>
</feature>
<keyword evidence="1" id="KW-0812">Transmembrane</keyword>
<dbReference type="Proteomes" id="UP001165367">
    <property type="component" value="Unassembled WGS sequence"/>
</dbReference>
<comment type="caution">
    <text evidence="2">The sequence shown here is derived from an EMBL/GenBank/DDBJ whole genome shotgun (WGS) entry which is preliminary data.</text>
</comment>
<feature type="transmembrane region" description="Helical" evidence="1">
    <location>
        <begin position="110"/>
        <end position="132"/>
    </location>
</feature>
<dbReference type="RefSeq" id="WP_237875458.1">
    <property type="nucleotide sequence ID" value="NZ_JAKLTR010000016.1"/>
</dbReference>
<gene>
    <name evidence="2" type="ORF">LZZ85_21670</name>
</gene>
<reference evidence="2" key="1">
    <citation type="submission" date="2022-01" db="EMBL/GenBank/DDBJ databases">
        <authorList>
            <person name="Jo J.-H."/>
            <person name="Im W.-T."/>
        </authorList>
    </citation>
    <scope>NUCLEOTIDE SEQUENCE</scope>
    <source>
        <strain evidence="2">NA20</strain>
    </source>
</reference>
<feature type="transmembrane region" description="Helical" evidence="1">
    <location>
        <begin position="57"/>
        <end position="74"/>
    </location>
</feature>
<evidence type="ECO:0000313" key="3">
    <source>
        <dbReference type="Proteomes" id="UP001165367"/>
    </source>
</evidence>
<keyword evidence="1" id="KW-1133">Transmembrane helix</keyword>
<sequence length="257" mass="29651">MLAQTNSMLLGSPASITVLAFVGFATISSYSFHWYLTPVLAEDKTDRARWLLRHRSTHLWLFISGTAGAAIYGIQLLEHWPWLLFAAAITFLYSAPKIPHPWFRLLRRIAIGKTIFLAGVWMFVTTILPLGISGEKWQPVFTLFCISRFFLIYAICILFDYRDREHDITLGIRSLITWMNEKSIDRLFFISVIIFLAASITLHYYDLPFSSIISIIIPGLITTLLYSYSKKHTSDMLYYFILDGLMCLSSILYYLFP</sequence>
<feature type="transmembrane region" description="Helical" evidence="1">
    <location>
        <begin position="211"/>
        <end position="229"/>
    </location>
</feature>
<name>A0ABS9KX76_9BACT</name>
<keyword evidence="3" id="KW-1185">Reference proteome</keyword>
<proteinExistence type="predicted"/>
<protein>
    <recommendedName>
        <fullName evidence="4">UbiA prenyltransferase family protein</fullName>
    </recommendedName>
</protein>
<feature type="transmembrane region" description="Helical" evidence="1">
    <location>
        <begin position="16"/>
        <end position="36"/>
    </location>
</feature>
<feature type="transmembrane region" description="Helical" evidence="1">
    <location>
        <begin position="138"/>
        <end position="159"/>
    </location>
</feature>
<evidence type="ECO:0000256" key="1">
    <source>
        <dbReference type="SAM" id="Phobius"/>
    </source>
</evidence>
<evidence type="ECO:0000313" key="2">
    <source>
        <dbReference type="EMBL" id="MCG2616921.1"/>
    </source>
</evidence>
<accession>A0ABS9KX76</accession>
<feature type="transmembrane region" description="Helical" evidence="1">
    <location>
        <begin position="80"/>
        <end position="98"/>
    </location>
</feature>
<dbReference type="EMBL" id="JAKLTR010000016">
    <property type="protein sequence ID" value="MCG2616921.1"/>
    <property type="molecule type" value="Genomic_DNA"/>
</dbReference>
<keyword evidence="1" id="KW-0472">Membrane</keyword>
<evidence type="ECO:0008006" key="4">
    <source>
        <dbReference type="Google" id="ProtNLM"/>
    </source>
</evidence>